<feature type="compositionally biased region" description="Basic and acidic residues" evidence="1">
    <location>
        <begin position="1"/>
        <end position="10"/>
    </location>
</feature>
<dbReference type="SUPFAM" id="SSF56784">
    <property type="entry name" value="HAD-like"/>
    <property type="match status" value="1"/>
</dbReference>
<feature type="region of interest" description="Disordered" evidence="1">
    <location>
        <begin position="243"/>
        <end position="268"/>
    </location>
</feature>
<feature type="compositionally biased region" description="Polar residues" evidence="1">
    <location>
        <begin position="117"/>
        <end position="132"/>
    </location>
</feature>
<dbReference type="NCBIfam" id="TIGR02251">
    <property type="entry name" value="HIF-SF_euk"/>
    <property type="match status" value="1"/>
</dbReference>
<evidence type="ECO:0000259" key="2">
    <source>
        <dbReference type="PROSITE" id="PS50969"/>
    </source>
</evidence>
<comment type="caution">
    <text evidence="3">The sequence shown here is derived from an EMBL/GenBank/DDBJ whole genome shotgun (WGS) entry which is preliminary data.</text>
</comment>
<dbReference type="OrthoDB" id="277011at2759"/>
<feature type="compositionally biased region" description="Low complexity" evidence="1">
    <location>
        <begin position="139"/>
        <end position="148"/>
    </location>
</feature>
<dbReference type="InterPro" id="IPR050365">
    <property type="entry name" value="TIM50"/>
</dbReference>
<protein>
    <submittedName>
        <fullName evidence="3">CTD small phosphatase-like protein 2</fullName>
    </submittedName>
</protein>
<accession>A0A1W0WA56</accession>
<dbReference type="CDD" id="cd07521">
    <property type="entry name" value="HAD_FCP1-like"/>
    <property type="match status" value="1"/>
</dbReference>
<proteinExistence type="predicted"/>
<evidence type="ECO:0000256" key="1">
    <source>
        <dbReference type="SAM" id="MobiDB-lite"/>
    </source>
</evidence>
<organism evidence="3 4">
    <name type="scientific">Hypsibius exemplaris</name>
    <name type="common">Freshwater tardigrade</name>
    <dbReference type="NCBI Taxonomy" id="2072580"/>
    <lineage>
        <taxon>Eukaryota</taxon>
        <taxon>Metazoa</taxon>
        <taxon>Ecdysozoa</taxon>
        <taxon>Tardigrada</taxon>
        <taxon>Eutardigrada</taxon>
        <taxon>Parachela</taxon>
        <taxon>Hypsibioidea</taxon>
        <taxon>Hypsibiidae</taxon>
        <taxon>Hypsibius</taxon>
    </lineage>
</organism>
<sequence>MASTRCTEKVTKRRKTLAQRARYAPLASQSRQVVMKAKNKQALKQVRLSPSAKQASLRQLPVSVTKKKSPPEGHLLKRSSVAATSHGYLLRSRSVQETPQVPVPSEGLQEAAERMKSLSTSHDSGIESESINTSDSEDSTASASESSSNVSFPSPKVLVVERPPIVLSAASNPIHQVTIDLSVMTSSAGVVSRTHVHMEANCSSAGSTPAESTFTVLADNLVHYGNECIPDFLQDIDEVISADTPSESCSSTDSGTASPSSSAPDSPSITEISLCHERLDDSVSIMDTGDQQLTTRYTYAASAGELEFVMEIFRGAHHSPSPLIRTPAVLPPKTRSCPTFTLILDLDETLVHCFTNEAPAKFDYSFAVEVPDANGGEPTELAVYARLRPFVREFLERVARKFEVVVFTASMKNYSSKMLDLLDPEGVFFKHRFYRDHCVPVGCSFVKDLSIFTRDLSKLIIVDNQIASFAFQIDNGIPIKSWIGDDDDQELMLLAPYLESIAEQHDLDVRHFIRNSLKVPVQLHSHVQTYYPQHLESPRS</sequence>
<dbReference type="Gene3D" id="3.40.50.1000">
    <property type="entry name" value="HAD superfamily/HAD-like"/>
    <property type="match status" value="1"/>
</dbReference>
<dbReference type="Pfam" id="PF03031">
    <property type="entry name" value="NIF"/>
    <property type="match status" value="1"/>
</dbReference>
<evidence type="ECO:0000313" key="3">
    <source>
        <dbReference type="EMBL" id="OQV12086.1"/>
    </source>
</evidence>
<name>A0A1W0WA56_HYPEX</name>
<feature type="domain" description="FCP1 homology" evidence="2">
    <location>
        <begin position="335"/>
        <end position="501"/>
    </location>
</feature>
<dbReference type="Proteomes" id="UP000192578">
    <property type="component" value="Unassembled WGS sequence"/>
</dbReference>
<dbReference type="EMBL" id="MTYJ01000154">
    <property type="protein sequence ID" value="OQV12086.1"/>
    <property type="molecule type" value="Genomic_DNA"/>
</dbReference>
<keyword evidence="4" id="KW-1185">Reference proteome</keyword>
<reference evidence="4" key="1">
    <citation type="submission" date="2017-01" db="EMBL/GenBank/DDBJ databases">
        <title>Comparative genomics of anhydrobiosis in the tardigrade Hypsibius dujardini.</title>
        <authorList>
            <person name="Yoshida Y."/>
            <person name="Koutsovoulos G."/>
            <person name="Laetsch D."/>
            <person name="Stevens L."/>
            <person name="Kumar S."/>
            <person name="Horikawa D."/>
            <person name="Ishino K."/>
            <person name="Komine S."/>
            <person name="Tomita M."/>
            <person name="Blaxter M."/>
            <person name="Arakawa K."/>
        </authorList>
    </citation>
    <scope>NUCLEOTIDE SEQUENCE [LARGE SCALE GENOMIC DNA]</scope>
    <source>
        <strain evidence="4">Z151</strain>
    </source>
</reference>
<dbReference type="AlphaFoldDB" id="A0A1W0WA56"/>
<dbReference type="InterPro" id="IPR011948">
    <property type="entry name" value="Dullard_phosphatase"/>
</dbReference>
<dbReference type="InterPro" id="IPR023214">
    <property type="entry name" value="HAD_sf"/>
</dbReference>
<dbReference type="InterPro" id="IPR036412">
    <property type="entry name" value="HAD-like_sf"/>
</dbReference>
<dbReference type="SMART" id="SM00577">
    <property type="entry name" value="CPDc"/>
    <property type="match status" value="1"/>
</dbReference>
<dbReference type="InterPro" id="IPR004274">
    <property type="entry name" value="FCP1_dom"/>
</dbReference>
<feature type="region of interest" description="Disordered" evidence="1">
    <location>
        <begin position="1"/>
        <end position="24"/>
    </location>
</feature>
<dbReference type="PANTHER" id="PTHR12210">
    <property type="entry name" value="DULLARD PROTEIN PHOSPHATASE"/>
    <property type="match status" value="1"/>
</dbReference>
<gene>
    <name evidence="3" type="ORF">BV898_13645</name>
</gene>
<dbReference type="GO" id="GO:0016791">
    <property type="term" value="F:phosphatase activity"/>
    <property type="evidence" value="ECO:0007669"/>
    <property type="project" value="InterPro"/>
</dbReference>
<feature type="region of interest" description="Disordered" evidence="1">
    <location>
        <begin position="44"/>
        <end position="152"/>
    </location>
</feature>
<dbReference type="PROSITE" id="PS50969">
    <property type="entry name" value="FCP1"/>
    <property type="match status" value="1"/>
</dbReference>
<dbReference type="FunFam" id="3.40.50.1000:FF:000093">
    <property type="entry name" value="NLI interacting factor-like phosphatase family protein"/>
    <property type="match status" value="1"/>
</dbReference>
<evidence type="ECO:0000313" key="4">
    <source>
        <dbReference type="Proteomes" id="UP000192578"/>
    </source>
</evidence>